<dbReference type="InterPro" id="IPR012338">
    <property type="entry name" value="Beta-lactam/transpept-like"/>
</dbReference>
<dbReference type="EMBL" id="JABAHY010000005">
    <property type="protein sequence ID" value="NLS09761.1"/>
    <property type="molecule type" value="Genomic_DNA"/>
</dbReference>
<dbReference type="RefSeq" id="WP_168887255.1">
    <property type="nucleotide sequence ID" value="NZ_JABAHY010000005.1"/>
</dbReference>
<gene>
    <name evidence="3" type="ORF">HGQ17_07025</name>
</gene>
<dbReference type="PANTHER" id="PTHR43283:SF11">
    <property type="entry name" value="BETA-LACTAMASE-RELATED DOMAIN-CONTAINING PROTEIN"/>
    <property type="match status" value="1"/>
</dbReference>
<evidence type="ECO:0000259" key="2">
    <source>
        <dbReference type="Pfam" id="PF00144"/>
    </source>
</evidence>
<evidence type="ECO:0000313" key="4">
    <source>
        <dbReference type="Proteomes" id="UP000523139"/>
    </source>
</evidence>
<keyword evidence="4" id="KW-1185">Reference proteome</keyword>
<evidence type="ECO:0000313" key="3">
    <source>
        <dbReference type="EMBL" id="NLS09761.1"/>
    </source>
</evidence>
<comment type="caution">
    <text evidence="3">The sequence shown here is derived from an EMBL/GenBank/DDBJ whole genome shotgun (WGS) entry which is preliminary data.</text>
</comment>
<proteinExistence type="predicted"/>
<dbReference type="GO" id="GO:0016787">
    <property type="term" value="F:hydrolase activity"/>
    <property type="evidence" value="ECO:0007669"/>
    <property type="project" value="UniProtKB-KW"/>
</dbReference>
<protein>
    <submittedName>
        <fullName evidence="3">Beta-lactamase family protein</fullName>
    </submittedName>
</protein>
<dbReference type="InterPro" id="IPR001466">
    <property type="entry name" value="Beta-lactam-related"/>
</dbReference>
<accession>A0A7X8YDV3</accession>
<dbReference type="InterPro" id="IPR050789">
    <property type="entry name" value="Diverse_Enzym_Activities"/>
</dbReference>
<keyword evidence="1" id="KW-0378">Hydrolase</keyword>
<dbReference type="AlphaFoldDB" id="A0A7X8YDV3"/>
<evidence type="ECO:0000256" key="1">
    <source>
        <dbReference type="ARBA" id="ARBA00022801"/>
    </source>
</evidence>
<feature type="domain" description="Beta-lactamase-related" evidence="2">
    <location>
        <begin position="35"/>
        <end position="371"/>
    </location>
</feature>
<organism evidence="3 4">
    <name type="scientific">Nesterenkonia sedimenti</name>
    <dbReference type="NCBI Taxonomy" id="1463632"/>
    <lineage>
        <taxon>Bacteria</taxon>
        <taxon>Bacillati</taxon>
        <taxon>Actinomycetota</taxon>
        <taxon>Actinomycetes</taxon>
        <taxon>Micrococcales</taxon>
        <taxon>Micrococcaceae</taxon>
        <taxon>Nesterenkonia</taxon>
    </lineage>
</organism>
<sequence>MTLDEELEQLLAEATRTAAEAGGAPRKDGELPCAAPGAEALIAHRGEILSHQHAGMSVLFDQDGSLLPASQQRAVSSEELWDIASLTKVAVAVAAMVQHQRGSLDLDAPVVEYLPEFETDDDAATSPLSRRHVLIRHLLNHTSGLSSVARPWTVPGGRDDRAAYLLSRPLERTPGESHVYSCVGFMTLGLALERITGLQLPELIAETVTGPLGMESTSYTPQPGLPVAATEYDTTTGRGLVVGEVHDEAAGALGGSGNAGLFSTAADIFRLGEEIRTGSAGVLSPAGRQLLSTGTLSAAEHERVGYNQSMGLRMGQFGFMGTGDTQVLGHTGFVGTSLVIDPIDDLVVVLLTNNVHPHRDAFMLMPLRRAVAATARRAVT</sequence>
<reference evidence="3 4" key="1">
    <citation type="submission" date="2020-04" db="EMBL/GenBank/DDBJ databases">
        <title>Nesterenkonia sp. nov., isolated from marine sediment.</title>
        <authorList>
            <person name="Zhang G."/>
        </authorList>
    </citation>
    <scope>NUCLEOTIDE SEQUENCE [LARGE SCALE GENOMIC DNA]</scope>
    <source>
        <strain evidence="3 4">MY13</strain>
    </source>
</reference>
<dbReference type="Proteomes" id="UP000523139">
    <property type="component" value="Unassembled WGS sequence"/>
</dbReference>
<dbReference type="Pfam" id="PF00144">
    <property type="entry name" value="Beta-lactamase"/>
    <property type="match status" value="1"/>
</dbReference>
<name>A0A7X8YDV3_9MICC</name>
<dbReference type="SUPFAM" id="SSF56601">
    <property type="entry name" value="beta-lactamase/transpeptidase-like"/>
    <property type="match status" value="1"/>
</dbReference>
<dbReference type="Gene3D" id="3.40.710.10">
    <property type="entry name" value="DD-peptidase/beta-lactamase superfamily"/>
    <property type="match status" value="1"/>
</dbReference>
<dbReference type="PANTHER" id="PTHR43283">
    <property type="entry name" value="BETA-LACTAMASE-RELATED"/>
    <property type="match status" value="1"/>
</dbReference>